<keyword evidence="2" id="KW-1185">Reference proteome</keyword>
<reference evidence="2" key="2">
    <citation type="journal article" date="2017" name="Nat. Plants">
        <title>The Aegilops tauschii genome reveals multiple impacts of transposons.</title>
        <authorList>
            <person name="Zhao G."/>
            <person name="Zou C."/>
            <person name="Li K."/>
            <person name="Wang K."/>
            <person name="Li T."/>
            <person name="Gao L."/>
            <person name="Zhang X."/>
            <person name="Wang H."/>
            <person name="Yang Z."/>
            <person name="Liu X."/>
            <person name="Jiang W."/>
            <person name="Mao L."/>
            <person name="Kong X."/>
            <person name="Jiao Y."/>
            <person name="Jia J."/>
        </authorList>
    </citation>
    <scope>NUCLEOTIDE SEQUENCE [LARGE SCALE GENOMIC DNA]</scope>
    <source>
        <strain evidence="2">cv. AL8/78</strain>
    </source>
</reference>
<dbReference type="EnsemblPlants" id="AET2Gv20923100.1">
    <property type="protein sequence ID" value="AET2Gv20923100.1"/>
    <property type="gene ID" value="AET2Gv20923100"/>
</dbReference>
<dbReference type="Gramene" id="AET2Gv20923100.1">
    <property type="protein sequence ID" value="AET2Gv20923100.1"/>
    <property type="gene ID" value="AET2Gv20923100"/>
</dbReference>
<protein>
    <recommendedName>
        <fullName evidence="3">Reverse transcriptase zinc-binding domain-containing protein</fullName>
    </recommendedName>
</protein>
<dbReference type="AlphaFoldDB" id="A0A453CQA5"/>
<reference evidence="2" key="1">
    <citation type="journal article" date="2014" name="Science">
        <title>Ancient hybridizations among the ancestral genomes of bread wheat.</title>
        <authorList>
            <consortium name="International Wheat Genome Sequencing Consortium,"/>
            <person name="Marcussen T."/>
            <person name="Sandve S.R."/>
            <person name="Heier L."/>
            <person name="Spannagl M."/>
            <person name="Pfeifer M."/>
            <person name="Jakobsen K.S."/>
            <person name="Wulff B.B."/>
            <person name="Steuernagel B."/>
            <person name="Mayer K.F."/>
            <person name="Olsen O.A."/>
        </authorList>
    </citation>
    <scope>NUCLEOTIDE SEQUENCE [LARGE SCALE GENOMIC DNA]</scope>
    <source>
        <strain evidence="2">cv. AL8/78</strain>
    </source>
</reference>
<evidence type="ECO:0000313" key="1">
    <source>
        <dbReference type="EnsemblPlants" id="AET2Gv20923100.1"/>
    </source>
</evidence>
<dbReference type="Proteomes" id="UP000015105">
    <property type="component" value="Chromosome 2D"/>
</dbReference>
<reference evidence="1" key="5">
    <citation type="journal article" date="2021" name="G3 (Bethesda)">
        <title>Aegilops tauschii genome assembly Aet v5.0 features greater sequence contiguity and improved annotation.</title>
        <authorList>
            <person name="Wang L."/>
            <person name="Zhu T."/>
            <person name="Rodriguez J.C."/>
            <person name="Deal K.R."/>
            <person name="Dubcovsky J."/>
            <person name="McGuire P.E."/>
            <person name="Lux T."/>
            <person name="Spannagl M."/>
            <person name="Mayer K.F.X."/>
            <person name="Baldrich P."/>
            <person name="Meyers B.C."/>
            <person name="Huo N."/>
            <person name="Gu Y.Q."/>
            <person name="Zhou H."/>
            <person name="Devos K.M."/>
            <person name="Bennetzen J.L."/>
            <person name="Unver T."/>
            <person name="Budak H."/>
            <person name="Gulick P.J."/>
            <person name="Galiba G."/>
            <person name="Kalapos B."/>
            <person name="Nelson D.R."/>
            <person name="Li P."/>
            <person name="You F.M."/>
            <person name="Luo M.C."/>
            <person name="Dvorak J."/>
        </authorList>
    </citation>
    <scope>NUCLEOTIDE SEQUENCE [LARGE SCALE GENOMIC DNA]</scope>
    <source>
        <strain evidence="1">cv. AL8/78</strain>
    </source>
</reference>
<name>A0A453CQA5_AEGTS</name>
<dbReference type="STRING" id="200361.A0A453CQA5"/>
<evidence type="ECO:0008006" key="3">
    <source>
        <dbReference type="Google" id="ProtNLM"/>
    </source>
</evidence>
<organism evidence="1 2">
    <name type="scientific">Aegilops tauschii subsp. strangulata</name>
    <name type="common">Goatgrass</name>
    <dbReference type="NCBI Taxonomy" id="200361"/>
    <lineage>
        <taxon>Eukaryota</taxon>
        <taxon>Viridiplantae</taxon>
        <taxon>Streptophyta</taxon>
        <taxon>Embryophyta</taxon>
        <taxon>Tracheophyta</taxon>
        <taxon>Spermatophyta</taxon>
        <taxon>Magnoliopsida</taxon>
        <taxon>Liliopsida</taxon>
        <taxon>Poales</taxon>
        <taxon>Poaceae</taxon>
        <taxon>BOP clade</taxon>
        <taxon>Pooideae</taxon>
        <taxon>Triticodae</taxon>
        <taxon>Triticeae</taxon>
        <taxon>Triticinae</taxon>
        <taxon>Aegilops</taxon>
    </lineage>
</organism>
<sequence>MSVFKLPASVCDELTHMIRQYWWGMENGNKKMAWMSWDKLRLPKSMGGMGFRDMLSFNQALLAKQAWRLLDTLESLCAWLLKAKCYPSGHLLDTVFSGNGSSVWKGILHGLVLLKKGVI</sequence>
<evidence type="ECO:0000313" key="2">
    <source>
        <dbReference type="Proteomes" id="UP000015105"/>
    </source>
</evidence>
<dbReference type="PANTHER" id="PTHR33116">
    <property type="entry name" value="REVERSE TRANSCRIPTASE ZINC-BINDING DOMAIN-CONTAINING PROTEIN-RELATED-RELATED"/>
    <property type="match status" value="1"/>
</dbReference>
<reference evidence="1" key="3">
    <citation type="journal article" date="2017" name="Nature">
        <title>Genome sequence of the progenitor of the wheat D genome Aegilops tauschii.</title>
        <authorList>
            <person name="Luo M.C."/>
            <person name="Gu Y.Q."/>
            <person name="Puiu D."/>
            <person name="Wang H."/>
            <person name="Twardziok S.O."/>
            <person name="Deal K.R."/>
            <person name="Huo N."/>
            <person name="Zhu T."/>
            <person name="Wang L."/>
            <person name="Wang Y."/>
            <person name="McGuire P.E."/>
            <person name="Liu S."/>
            <person name="Long H."/>
            <person name="Ramasamy R.K."/>
            <person name="Rodriguez J.C."/>
            <person name="Van S.L."/>
            <person name="Yuan L."/>
            <person name="Wang Z."/>
            <person name="Xia Z."/>
            <person name="Xiao L."/>
            <person name="Anderson O.D."/>
            <person name="Ouyang S."/>
            <person name="Liang Y."/>
            <person name="Zimin A.V."/>
            <person name="Pertea G."/>
            <person name="Qi P."/>
            <person name="Bennetzen J.L."/>
            <person name="Dai X."/>
            <person name="Dawson M.W."/>
            <person name="Muller H.G."/>
            <person name="Kugler K."/>
            <person name="Rivarola-Duarte L."/>
            <person name="Spannagl M."/>
            <person name="Mayer K.F.X."/>
            <person name="Lu F.H."/>
            <person name="Bevan M.W."/>
            <person name="Leroy P."/>
            <person name="Li P."/>
            <person name="You F.M."/>
            <person name="Sun Q."/>
            <person name="Liu Z."/>
            <person name="Lyons E."/>
            <person name="Wicker T."/>
            <person name="Salzberg S.L."/>
            <person name="Devos K.M."/>
            <person name="Dvorak J."/>
        </authorList>
    </citation>
    <scope>NUCLEOTIDE SEQUENCE [LARGE SCALE GENOMIC DNA]</scope>
    <source>
        <strain evidence="1">cv. AL8/78</strain>
    </source>
</reference>
<accession>A0A453CQA5</accession>
<reference evidence="1" key="4">
    <citation type="submission" date="2019-03" db="UniProtKB">
        <authorList>
            <consortium name="EnsemblPlants"/>
        </authorList>
    </citation>
    <scope>IDENTIFICATION</scope>
</reference>
<dbReference type="PANTHER" id="PTHR33116:SF86">
    <property type="entry name" value="REVERSE TRANSCRIPTASE DOMAIN-CONTAINING PROTEIN"/>
    <property type="match status" value="1"/>
</dbReference>
<proteinExistence type="predicted"/>